<evidence type="ECO:0000313" key="2">
    <source>
        <dbReference type="Proteomes" id="UP001604277"/>
    </source>
</evidence>
<dbReference type="EMBL" id="JBFOLJ010000011">
    <property type="protein sequence ID" value="KAL2493775.1"/>
    <property type="molecule type" value="Genomic_DNA"/>
</dbReference>
<accession>A0ABD1RZ96</accession>
<proteinExistence type="predicted"/>
<organism evidence="1 2">
    <name type="scientific">Forsythia ovata</name>
    <dbReference type="NCBI Taxonomy" id="205694"/>
    <lineage>
        <taxon>Eukaryota</taxon>
        <taxon>Viridiplantae</taxon>
        <taxon>Streptophyta</taxon>
        <taxon>Embryophyta</taxon>
        <taxon>Tracheophyta</taxon>
        <taxon>Spermatophyta</taxon>
        <taxon>Magnoliopsida</taxon>
        <taxon>eudicotyledons</taxon>
        <taxon>Gunneridae</taxon>
        <taxon>Pentapetalae</taxon>
        <taxon>asterids</taxon>
        <taxon>lamiids</taxon>
        <taxon>Lamiales</taxon>
        <taxon>Oleaceae</taxon>
        <taxon>Forsythieae</taxon>
        <taxon>Forsythia</taxon>
    </lineage>
</organism>
<sequence length="102" mass="10615">MFIQRVKRVDPTLAPVGIAGGVTDLWCKSNGKNSFALGLSLDSSTVLLKLETFGGTDQVEVKDELRSDSEATSIVSVAATETSNAGASEYGISSKLGLCCIS</sequence>
<reference evidence="2" key="1">
    <citation type="submission" date="2024-07" db="EMBL/GenBank/DDBJ databases">
        <title>Two chromosome-level genome assemblies of Korean endemic species Abeliophyllum distichum and Forsythia ovata (Oleaceae).</title>
        <authorList>
            <person name="Jang H."/>
        </authorList>
    </citation>
    <scope>NUCLEOTIDE SEQUENCE [LARGE SCALE GENOMIC DNA]</scope>
</reference>
<keyword evidence="2" id="KW-1185">Reference proteome</keyword>
<name>A0ABD1RZ96_9LAMI</name>
<evidence type="ECO:0000313" key="1">
    <source>
        <dbReference type="EMBL" id="KAL2493775.1"/>
    </source>
</evidence>
<dbReference type="AlphaFoldDB" id="A0ABD1RZ96"/>
<dbReference type="Proteomes" id="UP001604277">
    <property type="component" value="Unassembled WGS sequence"/>
</dbReference>
<gene>
    <name evidence="1" type="ORF">Fot_37532</name>
</gene>
<protein>
    <submittedName>
        <fullName evidence="1">Uncharacterized protein</fullName>
    </submittedName>
</protein>
<comment type="caution">
    <text evidence="1">The sequence shown here is derived from an EMBL/GenBank/DDBJ whole genome shotgun (WGS) entry which is preliminary data.</text>
</comment>